<reference evidence="1 2" key="1">
    <citation type="journal article" date="2007" name="PLoS Genet.">
        <title>Patterns and implications of gene gain and loss in the evolution of Prochlorococcus.</title>
        <authorList>
            <person name="Kettler G.C."/>
            <person name="Martiny A.C."/>
            <person name="Huang K."/>
            <person name="Zucker J."/>
            <person name="Coleman M.L."/>
            <person name="Rodrigue S."/>
            <person name="Chen F."/>
            <person name="Lapidus A."/>
            <person name="Ferriera S."/>
            <person name="Johnson J."/>
            <person name="Steglich C."/>
            <person name="Church G.M."/>
            <person name="Richardson P."/>
            <person name="Chisholm S.W."/>
        </authorList>
    </citation>
    <scope>NUCLEOTIDE SEQUENCE [LARGE SCALE GENOMIC DNA]</scope>
    <source>
        <strain evidence="1 2">MIT 9515</strain>
    </source>
</reference>
<protein>
    <submittedName>
        <fullName evidence="1">Uncharacterized protein</fullName>
    </submittedName>
</protein>
<gene>
    <name evidence="1" type="ordered locus">P9515_07061</name>
</gene>
<dbReference type="KEGG" id="pmc:P9515_07061"/>
<dbReference type="Proteomes" id="UP000001589">
    <property type="component" value="Chromosome"/>
</dbReference>
<dbReference type="STRING" id="167542.P9515_07061"/>
<dbReference type="OrthoDB" id="544257at2"/>
<accession>A2BVV4</accession>
<organism evidence="1 2">
    <name type="scientific">Prochlorococcus marinus (strain MIT 9515)</name>
    <dbReference type="NCBI Taxonomy" id="167542"/>
    <lineage>
        <taxon>Bacteria</taxon>
        <taxon>Bacillati</taxon>
        <taxon>Cyanobacteriota</taxon>
        <taxon>Cyanophyceae</taxon>
        <taxon>Synechococcales</taxon>
        <taxon>Prochlorococcaceae</taxon>
        <taxon>Prochlorococcus</taxon>
    </lineage>
</organism>
<dbReference type="GeneID" id="60201978"/>
<dbReference type="HOGENOM" id="CLU_542743_0_0_3"/>
<sequence>MNNSFFGQLNNEESFCSFLEDIKNCKVGFYSVGLYPASLAYNCAMHSDSPNILLAPRPGRELLGAFSKDVLSNMEHEIINKIESMGNHVFEGKRKSNTLEDLLQKCKLVIIASNSNHIQNDIRRAIELRKILNRENVVLACLVGSFCFDDQNEKPYILCNQYPNLAFFTGFHRHGALRNPKDSFTANFCHPDSLTALIGARIMNQLSPKIQVSPGVHNIESQYIKSIKNISSIFAGYVNNYHSDKPGMLPTINTVLLTQCLDQAATVSLKVRKENKFQNLHFSLKELGYGEDCIIAKENIGNEFFESADHTFSQLNAVKADVLGSMSLPTEGKPTRNFQAGQVLSDMLLTLKRCPKNVSEFIDWCNKFNLSQGGLEGLKSLKFWPKIYKEFNIKNNNCSMINLIYLCFNAEADEKKEIYEVLINSEAITNFCQESVKPNLCLELNFKLQGIDVFDTSKILYEKLFFDKSKIKLEKKASRSKPSVNNPNYIQTIKIINKYFTN</sequence>
<dbReference type="EMBL" id="CP000552">
    <property type="protein sequence ID" value="ABM71915.1"/>
    <property type="molecule type" value="Genomic_DNA"/>
</dbReference>
<name>A2BVV4_PROM5</name>
<evidence type="ECO:0000313" key="2">
    <source>
        <dbReference type="Proteomes" id="UP000001589"/>
    </source>
</evidence>
<evidence type="ECO:0000313" key="1">
    <source>
        <dbReference type="EMBL" id="ABM71915.1"/>
    </source>
</evidence>
<dbReference type="AlphaFoldDB" id="A2BVV4"/>
<dbReference type="RefSeq" id="WP_011820020.1">
    <property type="nucleotide sequence ID" value="NC_008817.1"/>
</dbReference>
<proteinExistence type="predicted"/>
<dbReference type="eggNOG" id="ENOG502Z8DA">
    <property type="taxonomic scope" value="Bacteria"/>
</dbReference>